<keyword evidence="4" id="KW-0732">Signal</keyword>
<evidence type="ECO:0000256" key="1">
    <source>
        <dbReference type="ARBA" id="ARBA00006429"/>
    </source>
</evidence>
<reference evidence="5 6" key="1">
    <citation type="journal article" date="2022" name="Mar. Drugs">
        <title>Bioassay-Guided Fractionation Leads to the Detection of Cholic Acid Generated by the Rare Thalassomonas sp.</title>
        <authorList>
            <person name="Pheiffer F."/>
            <person name="Schneider Y.K."/>
            <person name="Hansen E.H."/>
            <person name="Andersen J.H."/>
            <person name="Isaksson J."/>
            <person name="Busche T."/>
            <person name="R C."/>
            <person name="Kalinowski J."/>
            <person name="Zyl L.V."/>
            <person name="Trindade M."/>
        </authorList>
    </citation>
    <scope>NUCLEOTIDE SEQUENCE [LARGE SCALE GENOMIC DNA]</scope>
    <source>
        <strain evidence="5 6">A5K-61T</strain>
    </source>
</reference>
<evidence type="ECO:0000313" key="6">
    <source>
        <dbReference type="Proteomes" id="UP001215231"/>
    </source>
</evidence>
<dbReference type="Pfam" id="PF04231">
    <property type="entry name" value="Endonuclease_1"/>
    <property type="match status" value="1"/>
</dbReference>
<evidence type="ECO:0000256" key="4">
    <source>
        <dbReference type="SAM" id="SignalP"/>
    </source>
</evidence>
<keyword evidence="5" id="KW-0255">Endonuclease</keyword>
<keyword evidence="6" id="KW-1185">Reference proteome</keyword>
<accession>A0ABY7VLL4</accession>
<sequence>MKCLPVILAIISVSSLANDSEYERVQDEIFWPKLYNQKYHTLSCAISKEAGQKVAVEHVYPAHWIAQANGCENRENCNTEAYKQASSDLHNLWPALSRYNNSRGKLPFIEIPGEVMRFPEDKCDFERRADGVEPRDYSNGEIARSFLYMIWKYNLPDHGLKPLVIKWTNKFPNSIEEQWRNIVIKIIQGNSNPFINDKNIF</sequence>
<proteinExistence type="inferred from homology"/>
<evidence type="ECO:0000256" key="3">
    <source>
        <dbReference type="ARBA" id="ARBA00022801"/>
    </source>
</evidence>
<feature type="chain" id="PRO_5047430680" evidence="4">
    <location>
        <begin position="18"/>
        <end position="201"/>
    </location>
</feature>
<dbReference type="GO" id="GO:0004519">
    <property type="term" value="F:endonuclease activity"/>
    <property type="evidence" value="ECO:0007669"/>
    <property type="project" value="UniProtKB-KW"/>
</dbReference>
<dbReference type="EMBL" id="CP059693">
    <property type="protein sequence ID" value="WDE13572.1"/>
    <property type="molecule type" value="Genomic_DNA"/>
</dbReference>
<dbReference type="InterPro" id="IPR044925">
    <property type="entry name" value="His-Me_finger_sf"/>
</dbReference>
<protein>
    <submittedName>
        <fullName evidence="5">Endonuclease</fullName>
    </submittedName>
</protein>
<dbReference type="PANTHER" id="PTHR33607:SF2">
    <property type="entry name" value="ENDONUCLEASE-1"/>
    <property type="match status" value="1"/>
</dbReference>
<feature type="signal peptide" evidence="4">
    <location>
        <begin position="1"/>
        <end position="17"/>
    </location>
</feature>
<dbReference type="SUPFAM" id="SSF54060">
    <property type="entry name" value="His-Me finger endonucleases"/>
    <property type="match status" value="1"/>
</dbReference>
<dbReference type="PANTHER" id="PTHR33607">
    <property type="entry name" value="ENDONUCLEASE-1"/>
    <property type="match status" value="1"/>
</dbReference>
<name>A0ABY7VLL4_9GAMM</name>
<gene>
    <name evidence="5" type="ORF">H3N35_09125</name>
</gene>
<keyword evidence="2" id="KW-0540">Nuclease</keyword>
<evidence type="ECO:0000313" key="5">
    <source>
        <dbReference type="EMBL" id="WDE13572.1"/>
    </source>
</evidence>
<dbReference type="InterPro" id="IPR007346">
    <property type="entry name" value="Endonuclease-I"/>
</dbReference>
<keyword evidence="3" id="KW-0378">Hydrolase</keyword>
<dbReference type="Proteomes" id="UP001215231">
    <property type="component" value="Chromosome"/>
</dbReference>
<organism evidence="5 6">
    <name type="scientific">Thalassomonas haliotis</name>
    <dbReference type="NCBI Taxonomy" id="485448"/>
    <lineage>
        <taxon>Bacteria</taxon>
        <taxon>Pseudomonadati</taxon>
        <taxon>Pseudomonadota</taxon>
        <taxon>Gammaproteobacteria</taxon>
        <taxon>Alteromonadales</taxon>
        <taxon>Colwelliaceae</taxon>
        <taxon>Thalassomonas</taxon>
    </lineage>
</organism>
<comment type="similarity">
    <text evidence="1">Belongs to the EndA/NucM nuclease family.</text>
</comment>
<dbReference type="RefSeq" id="WP_274053965.1">
    <property type="nucleotide sequence ID" value="NZ_CP059693.1"/>
</dbReference>
<evidence type="ECO:0000256" key="2">
    <source>
        <dbReference type="ARBA" id="ARBA00022722"/>
    </source>
</evidence>